<dbReference type="Gene3D" id="3.60.130.10">
    <property type="entry name" value="Clavaminate synthase-like"/>
    <property type="match status" value="1"/>
</dbReference>
<dbReference type="AlphaFoldDB" id="A0A1Q9EYR5"/>
<proteinExistence type="predicted"/>
<keyword evidence="1" id="KW-0560">Oxidoreductase</keyword>
<dbReference type="GO" id="GO:0017000">
    <property type="term" value="P:antibiotic biosynthetic process"/>
    <property type="evidence" value="ECO:0007669"/>
    <property type="project" value="UniProtKB-KW"/>
</dbReference>
<keyword evidence="5" id="KW-1185">Reference proteome</keyword>
<evidence type="ECO:0000259" key="3">
    <source>
        <dbReference type="Pfam" id="PF02668"/>
    </source>
</evidence>
<evidence type="ECO:0000256" key="1">
    <source>
        <dbReference type="ARBA" id="ARBA00023002"/>
    </source>
</evidence>
<feature type="domain" description="TauD/TfdA-like" evidence="3">
    <location>
        <begin position="144"/>
        <end position="363"/>
    </location>
</feature>
<evidence type="ECO:0000256" key="2">
    <source>
        <dbReference type="ARBA" id="ARBA00023194"/>
    </source>
</evidence>
<dbReference type="InterPro" id="IPR050411">
    <property type="entry name" value="AlphaKG_dependent_hydroxylases"/>
</dbReference>
<keyword evidence="2" id="KW-0045">Antibiotic biosynthesis</keyword>
<protein>
    <submittedName>
        <fullName evidence="4">Clavaminate synthase-like protein</fullName>
    </submittedName>
</protein>
<reference evidence="4 5" key="1">
    <citation type="submission" date="2016-02" db="EMBL/GenBank/DDBJ databases">
        <title>Genome analysis of coral dinoflagellate symbionts highlights evolutionary adaptations to a symbiotic lifestyle.</title>
        <authorList>
            <person name="Aranda M."/>
            <person name="Li Y."/>
            <person name="Liew Y.J."/>
            <person name="Baumgarten S."/>
            <person name="Simakov O."/>
            <person name="Wilson M."/>
            <person name="Piel J."/>
            <person name="Ashoor H."/>
            <person name="Bougouffa S."/>
            <person name="Bajic V.B."/>
            <person name="Ryu T."/>
            <person name="Ravasi T."/>
            <person name="Bayer T."/>
            <person name="Micklem G."/>
            <person name="Kim H."/>
            <person name="Bhak J."/>
            <person name="Lajeunesse T.C."/>
            <person name="Voolstra C.R."/>
        </authorList>
    </citation>
    <scope>NUCLEOTIDE SEQUENCE [LARGE SCALE GENOMIC DNA]</scope>
    <source>
        <strain evidence="4 5">CCMP2467</strain>
    </source>
</reference>
<dbReference type="PANTHER" id="PTHR10696">
    <property type="entry name" value="GAMMA-BUTYROBETAINE HYDROXYLASE-RELATED"/>
    <property type="match status" value="1"/>
</dbReference>
<dbReference type="OrthoDB" id="408743at2759"/>
<dbReference type="PANTHER" id="PTHR10696:SF56">
    <property type="entry name" value="TAUD_TFDA-LIKE DOMAIN-CONTAINING PROTEIN"/>
    <property type="match status" value="1"/>
</dbReference>
<dbReference type="Proteomes" id="UP000186817">
    <property type="component" value="Unassembled WGS sequence"/>
</dbReference>
<sequence>MTYGICLVLGALLSEEGRRHFDMRIRRCPLLALLAVLGDSQKWCPGSPRPIQMHRRLPCRIAGGLRHSVRRMTAAPSLEAAHRDIAEKGYTVSRLGAAASVRDMEKVALQLMHVDPSTVGSYNGRGGVVRSSIDGTGFVDSAAGAPKELTIQFHNEMAYATEYPKYVTFAMVRQADTDGTTTLADNLVVQGRLPAGLLDKFRRLGVQYIRYLHDEAERDAPDFYNSWQGAFQVKSLEEAMQKGNNKASFSILEAHSDGRRLRHTLWCPVFHQHPVHGELFFNSLLNRHGSWLDGHAVFGKLPNSERPYHCVWGDGTELSEEELSEIRKAYSDSTEYIRLDAGDVLVLDNLRVVHGRTPYSGSRLLGLLLSDMVPRPSCSAPEEFAKRLSP</sequence>
<dbReference type="SUPFAM" id="SSF51197">
    <property type="entry name" value="Clavaminate synthase-like"/>
    <property type="match status" value="1"/>
</dbReference>
<organism evidence="4 5">
    <name type="scientific">Symbiodinium microadriaticum</name>
    <name type="common">Dinoflagellate</name>
    <name type="synonym">Zooxanthella microadriatica</name>
    <dbReference type="NCBI Taxonomy" id="2951"/>
    <lineage>
        <taxon>Eukaryota</taxon>
        <taxon>Sar</taxon>
        <taxon>Alveolata</taxon>
        <taxon>Dinophyceae</taxon>
        <taxon>Suessiales</taxon>
        <taxon>Symbiodiniaceae</taxon>
        <taxon>Symbiodinium</taxon>
    </lineage>
</organism>
<comment type="caution">
    <text evidence="4">The sequence shown here is derived from an EMBL/GenBank/DDBJ whole genome shotgun (WGS) entry which is preliminary data.</text>
</comment>
<dbReference type="EMBL" id="LSRX01000041">
    <property type="protein sequence ID" value="OLQ12541.1"/>
    <property type="molecule type" value="Genomic_DNA"/>
</dbReference>
<gene>
    <name evidence="4" type="ORF">AK812_SmicGene3486</name>
</gene>
<dbReference type="InterPro" id="IPR003819">
    <property type="entry name" value="TauD/TfdA-like"/>
</dbReference>
<evidence type="ECO:0000313" key="5">
    <source>
        <dbReference type="Proteomes" id="UP000186817"/>
    </source>
</evidence>
<evidence type="ECO:0000313" key="4">
    <source>
        <dbReference type="EMBL" id="OLQ12541.1"/>
    </source>
</evidence>
<accession>A0A1Q9EYR5</accession>
<dbReference type="InterPro" id="IPR042098">
    <property type="entry name" value="TauD-like_sf"/>
</dbReference>
<dbReference type="Pfam" id="PF02668">
    <property type="entry name" value="TauD"/>
    <property type="match status" value="1"/>
</dbReference>
<dbReference type="GO" id="GO:0016491">
    <property type="term" value="F:oxidoreductase activity"/>
    <property type="evidence" value="ECO:0007669"/>
    <property type="project" value="UniProtKB-KW"/>
</dbReference>
<name>A0A1Q9EYR5_SYMMI</name>